<accession>A0AAV3YZT1</accession>
<dbReference type="PROSITE" id="PS00615">
    <property type="entry name" value="C_TYPE_LECTIN_1"/>
    <property type="match status" value="1"/>
</dbReference>
<comment type="caution">
    <text evidence="1">The sequence shown here is derived from an EMBL/GenBank/DDBJ whole genome shotgun (WGS) entry which is preliminary data.</text>
</comment>
<dbReference type="EMBL" id="BLXT01001860">
    <property type="protein sequence ID" value="GFN88558.1"/>
    <property type="molecule type" value="Genomic_DNA"/>
</dbReference>
<dbReference type="Proteomes" id="UP000735302">
    <property type="component" value="Unassembled WGS sequence"/>
</dbReference>
<name>A0AAV3YZT1_9GAST</name>
<dbReference type="InterPro" id="IPR018378">
    <property type="entry name" value="C-type_lectin_CS"/>
</dbReference>
<sequence>MRDGTFVYHNSKKPLPALKWLMNNPDNWRGIEDCVHTFWGSLNDINCGFIAKYLCEGCESLDLCLLMPGSIHDPMMSLILSPGSVSNHFATNNCVLMCCTEPESSIKLK</sequence>
<dbReference type="SUPFAM" id="SSF56436">
    <property type="entry name" value="C-type lectin-like"/>
    <property type="match status" value="1"/>
</dbReference>
<protein>
    <submittedName>
        <fullName evidence="1">Uncharacterized protein</fullName>
    </submittedName>
</protein>
<keyword evidence="2" id="KW-1185">Reference proteome</keyword>
<evidence type="ECO:0000313" key="2">
    <source>
        <dbReference type="Proteomes" id="UP000735302"/>
    </source>
</evidence>
<proteinExistence type="predicted"/>
<dbReference type="InterPro" id="IPR016187">
    <property type="entry name" value="CTDL_fold"/>
</dbReference>
<reference evidence="1 2" key="1">
    <citation type="journal article" date="2021" name="Elife">
        <title>Chloroplast acquisition without the gene transfer in kleptoplastic sea slugs, Plakobranchus ocellatus.</title>
        <authorList>
            <person name="Maeda T."/>
            <person name="Takahashi S."/>
            <person name="Yoshida T."/>
            <person name="Shimamura S."/>
            <person name="Takaki Y."/>
            <person name="Nagai Y."/>
            <person name="Toyoda A."/>
            <person name="Suzuki Y."/>
            <person name="Arimoto A."/>
            <person name="Ishii H."/>
            <person name="Satoh N."/>
            <person name="Nishiyama T."/>
            <person name="Hasebe M."/>
            <person name="Maruyama T."/>
            <person name="Minagawa J."/>
            <person name="Obokata J."/>
            <person name="Shigenobu S."/>
        </authorList>
    </citation>
    <scope>NUCLEOTIDE SEQUENCE [LARGE SCALE GENOMIC DNA]</scope>
</reference>
<dbReference type="InterPro" id="IPR016186">
    <property type="entry name" value="C-type_lectin-like/link_sf"/>
</dbReference>
<gene>
    <name evidence="1" type="ORF">PoB_001506400</name>
</gene>
<organism evidence="1 2">
    <name type="scientific">Plakobranchus ocellatus</name>
    <dbReference type="NCBI Taxonomy" id="259542"/>
    <lineage>
        <taxon>Eukaryota</taxon>
        <taxon>Metazoa</taxon>
        <taxon>Spiralia</taxon>
        <taxon>Lophotrochozoa</taxon>
        <taxon>Mollusca</taxon>
        <taxon>Gastropoda</taxon>
        <taxon>Heterobranchia</taxon>
        <taxon>Euthyneura</taxon>
        <taxon>Panpulmonata</taxon>
        <taxon>Sacoglossa</taxon>
        <taxon>Placobranchoidea</taxon>
        <taxon>Plakobranchidae</taxon>
        <taxon>Plakobranchus</taxon>
    </lineage>
</organism>
<dbReference type="Gene3D" id="3.10.100.10">
    <property type="entry name" value="Mannose-Binding Protein A, subunit A"/>
    <property type="match status" value="1"/>
</dbReference>
<evidence type="ECO:0000313" key="1">
    <source>
        <dbReference type="EMBL" id="GFN88558.1"/>
    </source>
</evidence>
<dbReference type="AlphaFoldDB" id="A0AAV3YZT1"/>